<name>A0AAE3G229_9GAMM</name>
<keyword evidence="2" id="KW-0378">Hydrolase</keyword>
<organism evidence="2 3">
    <name type="scientific">Natronocella acetinitrilica</name>
    <dbReference type="NCBI Taxonomy" id="414046"/>
    <lineage>
        <taxon>Bacteria</taxon>
        <taxon>Pseudomonadati</taxon>
        <taxon>Pseudomonadota</taxon>
        <taxon>Gammaproteobacteria</taxon>
        <taxon>Chromatiales</taxon>
        <taxon>Ectothiorhodospiraceae</taxon>
        <taxon>Natronocella</taxon>
    </lineage>
</organism>
<dbReference type="SUPFAM" id="SSF109604">
    <property type="entry name" value="HD-domain/PDEase-like"/>
    <property type="match status" value="1"/>
</dbReference>
<proteinExistence type="predicted"/>
<protein>
    <submittedName>
        <fullName evidence="2">(P)ppGpp synthase/HD superfamily hydrolase</fullName>
    </submittedName>
</protein>
<dbReference type="InterPro" id="IPR003607">
    <property type="entry name" value="HD/PDEase_dom"/>
</dbReference>
<dbReference type="SMART" id="SM00471">
    <property type="entry name" value="HDc"/>
    <property type="match status" value="1"/>
</dbReference>
<evidence type="ECO:0000259" key="1">
    <source>
        <dbReference type="SMART" id="SM00471"/>
    </source>
</evidence>
<dbReference type="Pfam" id="PF13328">
    <property type="entry name" value="HD_4"/>
    <property type="match status" value="1"/>
</dbReference>
<reference evidence="2" key="1">
    <citation type="submission" date="2022-03" db="EMBL/GenBank/DDBJ databases">
        <title>Genomic Encyclopedia of Type Strains, Phase III (KMG-III): the genomes of soil and plant-associated and newly described type strains.</title>
        <authorList>
            <person name="Whitman W."/>
        </authorList>
    </citation>
    <scope>NUCLEOTIDE SEQUENCE</scope>
    <source>
        <strain evidence="2">ANL 6-2</strain>
    </source>
</reference>
<accession>A0AAE3G229</accession>
<evidence type="ECO:0000313" key="3">
    <source>
        <dbReference type="Proteomes" id="UP001205843"/>
    </source>
</evidence>
<dbReference type="PANTHER" id="PTHR46246">
    <property type="entry name" value="GUANOSINE-3',5'-BIS(DIPHOSPHATE) 3'-PYROPHOSPHOHYDROLASE MESH1"/>
    <property type="match status" value="1"/>
</dbReference>
<feature type="domain" description="HD/PDEase" evidence="1">
    <location>
        <begin position="27"/>
        <end position="136"/>
    </location>
</feature>
<dbReference type="EMBL" id="JALJXV010000003">
    <property type="protein sequence ID" value="MCP1674326.1"/>
    <property type="molecule type" value="Genomic_DNA"/>
</dbReference>
<gene>
    <name evidence="2" type="ORF">J2T57_001428</name>
</gene>
<dbReference type="AlphaFoldDB" id="A0AAE3G229"/>
<sequence>MTTRTPPTLSAMQFAVAAHGAQVRKYTGEPYWKHLAEVAGIVAAAGGSEAMVAAAWLHDVVEDTEVGIDQIEAHFGGEVAELVGWLTDVSRPADGNRAARKALDRAHIARAPADAQTVKLADLISNTSSIATHDPDFARVYLKEKAALLAVMDRADPALMAITRAHLAHAEALARRPGEVEAGFAP</sequence>
<dbReference type="RefSeq" id="WP_253476260.1">
    <property type="nucleotide sequence ID" value="NZ_JALJXV010000003.1"/>
</dbReference>
<comment type="caution">
    <text evidence="2">The sequence shown here is derived from an EMBL/GenBank/DDBJ whole genome shotgun (WGS) entry which is preliminary data.</text>
</comment>
<dbReference type="Proteomes" id="UP001205843">
    <property type="component" value="Unassembled WGS sequence"/>
</dbReference>
<dbReference type="Gene3D" id="1.10.3210.10">
    <property type="entry name" value="Hypothetical protein af1432"/>
    <property type="match status" value="1"/>
</dbReference>
<dbReference type="GO" id="GO:0008893">
    <property type="term" value="F:guanosine-3',5'-bis(diphosphate) 3'-diphosphatase activity"/>
    <property type="evidence" value="ECO:0007669"/>
    <property type="project" value="TreeGrafter"/>
</dbReference>
<keyword evidence="3" id="KW-1185">Reference proteome</keyword>
<dbReference type="PANTHER" id="PTHR46246:SF1">
    <property type="entry name" value="GUANOSINE-3',5'-BIS(DIPHOSPHATE) 3'-PYROPHOSPHOHYDROLASE MESH1"/>
    <property type="match status" value="1"/>
</dbReference>
<evidence type="ECO:0000313" key="2">
    <source>
        <dbReference type="EMBL" id="MCP1674326.1"/>
    </source>
</evidence>
<dbReference type="InterPro" id="IPR052194">
    <property type="entry name" value="MESH1"/>
</dbReference>